<accession>A0AB39UZT2</accession>
<dbReference type="SUPFAM" id="SSF54523">
    <property type="entry name" value="Pili subunits"/>
    <property type="match status" value="1"/>
</dbReference>
<dbReference type="Gene3D" id="3.30.700.10">
    <property type="entry name" value="Glycoprotein, Type 4 Pilin"/>
    <property type="match status" value="1"/>
</dbReference>
<dbReference type="InterPro" id="IPR000983">
    <property type="entry name" value="Bac_GSPG_pilin"/>
</dbReference>
<dbReference type="PRINTS" id="PR00813">
    <property type="entry name" value="BCTERIALGSPG"/>
</dbReference>
<dbReference type="Pfam" id="PF16732">
    <property type="entry name" value="ComP_DUS"/>
    <property type="match status" value="1"/>
</dbReference>
<dbReference type="KEGG" id="tcd:AAIA72_07910"/>
<dbReference type="RefSeq" id="WP_369602862.1">
    <property type="nucleotide sequence ID" value="NZ_CP154858.1"/>
</dbReference>
<dbReference type="InterPro" id="IPR012902">
    <property type="entry name" value="N_methyl_site"/>
</dbReference>
<dbReference type="AlphaFoldDB" id="A0AB39UZT2"/>
<evidence type="ECO:0000256" key="1">
    <source>
        <dbReference type="ARBA" id="ARBA00022481"/>
    </source>
</evidence>
<dbReference type="PANTHER" id="PTHR30093:SF47">
    <property type="entry name" value="TYPE IV PILUS NON-CORE MINOR PILIN PILE"/>
    <property type="match status" value="1"/>
</dbReference>
<proteinExistence type="predicted"/>
<dbReference type="InterPro" id="IPR045584">
    <property type="entry name" value="Pilin-like"/>
</dbReference>
<reference evidence="4" key="1">
    <citation type="submission" date="2024-05" db="EMBL/GenBank/DDBJ databases">
        <title>Genome sequencing of novel strain.</title>
        <authorList>
            <person name="Ganbat D."/>
            <person name="Ganbat S."/>
            <person name="Lee S.-J."/>
        </authorList>
    </citation>
    <scope>NUCLEOTIDE SEQUENCE</scope>
    <source>
        <strain evidence="4">SMD15-11</strain>
    </source>
</reference>
<keyword evidence="3" id="KW-0472">Membrane</keyword>
<evidence type="ECO:0000256" key="3">
    <source>
        <dbReference type="SAM" id="Phobius"/>
    </source>
</evidence>
<evidence type="ECO:0000313" key="4">
    <source>
        <dbReference type="EMBL" id="XDT73884.1"/>
    </source>
</evidence>
<dbReference type="PROSITE" id="PS00409">
    <property type="entry name" value="PROKAR_NTER_METHYL"/>
    <property type="match status" value="1"/>
</dbReference>
<dbReference type="InterPro" id="IPR031982">
    <property type="entry name" value="PilE-like"/>
</dbReference>
<dbReference type="GO" id="GO:0015627">
    <property type="term" value="C:type II protein secretion system complex"/>
    <property type="evidence" value="ECO:0007669"/>
    <property type="project" value="InterPro"/>
</dbReference>
<name>A0AB39UZT2_9GAMM</name>
<dbReference type="GO" id="GO:0043683">
    <property type="term" value="P:type IV pilus assembly"/>
    <property type="evidence" value="ECO:0007669"/>
    <property type="project" value="InterPro"/>
</dbReference>
<dbReference type="GO" id="GO:0015628">
    <property type="term" value="P:protein secretion by the type II secretion system"/>
    <property type="evidence" value="ECO:0007669"/>
    <property type="project" value="InterPro"/>
</dbReference>
<feature type="transmembrane region" description="Helical" evidence="3">
    <location>
        <begin position="13"/>
        <end position="34"/>
    </location>
</feature>
<keyword evidence="1" id="KW-0488">Methylation</keyword>
<sequence>MTGRVRGFTLVELMVVLVIAGILAAIAVPMYTGYVRRAHRAEAQSALLELARALEAYRSRTLSYADSAQSGPPGPPKNEVFGFSKVPRDSSATTWYELQITVADKSSFEIRAIPQGAQAGDPCGTLILDHTGFRRATGTGDCW</sequence>
<keyword evidence="3" id="KW-1133">Transmembrane helix</keyword>
<evidence type="ECO:0000256" key="2">
    <source>
        <dbReference type="SAM" id="MobiDB-lite"/>
    </source>
</evidence>
<keyword evidence="3" id="KW-0812">Transmembrane</keyword>
<dbReference type="Pfam" id="PF07963">
    <property type="entry name" value="N_methyl"/>
    <property type="match status" value="1"/>
</dbReference>
<dbReference type="EMBL" id="CP154858">
    <property type="protein sequence ID" value="XDT73884.1"/>
    <property type="molecule type" value="Genomic_DNA"/>
</dbReference>
<gene>
    <name evidence="4" type="ORF">AAIA72_07910</name>
</gene>
<feature type="region of interest" description="Disordered" evidence="2">
    <location>
        <begin position="64"/>
        <end position="83"/>
    </location>
</feature>
<dbReference type="PANTHER" id="PTHR30093">
    <property type="entry name" value="GENERAL SECRETION PATHWAY PROTEIN G"/>
    <property type="match status" value="1"/>
</dbReference>
<dbReference type="NCBIfam" id="TIGR02532">
    <property type="entry name" value="IV_pilin_GFxxxE"/>
    <property type="match status" value="1"/>
</dbReference>
<protein>
    <submittedName>
        <fullName evidence="4">Type IV pilin protein</fullName>
    </submittedName>
</protein>
<organism evidence="4">
    <name type="scientific">Thermohahella caldifontis</name>
    <dbReference type="NCBI Taxonomy" id="3142973"/>
    <lineage>
        <taxon>Bacteria</taxon>
        <taxon>Pseudomonadati</taxon>
        <taxon>Pseudomonadota</taxon>
        <taxon>Gammaproteobacteria</taxon>
        <taxon>Oceanospirillales</taxon>
        <taxon>Hahellaceae</taxon>
        <taxon>Thermohahella</taxon>
    </lineage>
</organism>